<dbReference type="GO" id="GO:0099106">
    <property type="term" value="F:ion channel regulator activity"/>
    <property type="evidence" value="ECO:0007669"/>
    <property type="project" value="InterPro"/>
</dbReference>
<evidence type="ECO:0000256" key="2">
    <source>
        <dbReference type="ARBA" id="ARBA00005948"/>
    </source>
</evidence>
<keyword evidence="7" id="KW-1133">Transmembrane helix</keyword>
<feature type="transmembrane region" description="Helical" evidence="7">
    <location>
        <begin position="29"/>
        <end position="51"/>
    </location>
</feature>
<dbReference type="InterPro" id="IPR000272">
    <property type="entry name" value="Ion-transport_regulator_FXYD"/>
</dbReference>
<reference evidence="8" key="1">
    <citation type="submission" date="2025-08" db="UniProtKB">
        <authorList>
            <consortium name="Ensembl"/>
        </authorList>
    </citation>
    <scope>IDENTIFICATION</scope>
</reference>
<dbReference type="Ensembl" id="ENSMMOT00000008863.1">
    <property type="protein sequence ID" value="ENSMMOP00000008707.1"/>
    <property type="gene ID" value="ENSMMOG00000006737.1"/>
</dbReference>
<evidence type="ECO:0000256" key="1">
    <source>
        <dbReference type="ARBA" id="ARBA00004167"/>
    </source>
</evidence>
<accession>A0A3Q3W9T9</accession>
<dbReference type="Pfam" id="PF02038">
    <property type="entry name" value="ATP1G1_PLM_MAT8"/>
    <property type="match status" value="1"/>
</dbReference>
<evidence type="ECO:0000313" key="9">
    <source>
        <dbReference type="Proteomes" id="UP000261620"/>
    </source>
</evidence>
<dbReference type="Proteomes" id="UP000261620">
    <property type="component" value="Unplaced"/>
</dbReference>
<keyword evidence="5 7" id="KW-0406">Ion transport</keyword>
<dbReference type="Gene3D" id="1.20.5.780">
    <property type="entry name" value="Single helix bin"/>
    <property type="match status" value="1"/>
</dbReference>
<comment type="similarity">
    <text evidence="2 7">Belongs to the FXYD family.</text>
</comment>
<organism evidence="8 9">
    <name type="scientific">Mola mola</name>
    <name type="common">Ocean sunfish</name>
    <name type="synonym">Tetraodon mola</name>
    <dbReference type="NCBI Taxonomy" id="94237"/>
    <lineage>
        <taxon>Eukaryota</taxon>
        <taxon>Metazoa</taxon>
        <taxon>Chordata</taxon>
        <taxon>Craniata</taxon>
        <taxon>Vertebrata</taxon>
        <taxon>Euteleostomi</taxon>
        <taxon>Actinopterygii</taxon>
        <taxon>Neopterygii</taxon>
        <taxon>Teleostei</taxon>
        <taxon>Neoteleostei</taxon>
        <taxon>Acanthomorphata</taxon>
        <taxon>Eupercaria</taxon>
        <taxon>Tetraodontiformes</taxon>
        <taxon>Molidae</taxon>
        <taxon>Mola</taxon>
    </lineage>
</organism>
<dbReference type="GO" id="GO:0006811">
    <property type="term" value="P:monoatomic ion transport"/>
    <property type="evidence" value="ECO:0007669"/>
    <property type="project" value="UniProtKB-KW"/>
</dbReference>
<protein>
    <recommendedName>
        <fullName evidence="7">FXYD domain-containing ion transport regulator</fullName>
    </recommendedName>
</protein>
<evidence type="ECO:0000256" key="3">
    <source>
        <dbReference type="ARBA" id="ARBA00022448"/>
    </source>
</evidence>
<keyword evidence="6 7" id="KW-0472">Membrane</keyword>
<evidence type="ECO:0000256" key="4">
    <source>
        <dbReference type="ARBA" id="ARBA00022692"/>
    </source>
</evidence>
<reference evidence="8" key="2">
    <citation type="submission" date="2025-09" db="UniProtKB">
        <authorList>
            <consortium name="Ensembl"/>
        </authorList>
    </citation>
    <scope>IDENTIFICATION</scope>
</reference>
<evidence type="ECO:0000256" key="6">
    <source>
        <dbReference type="ARBA" id="ARBA00023136"/>
    </source>
</evidence>
<name>A0A3Q3W9T9_MOLML</name>
<keyword evidence="9" id="KW-1185">Reference proteome</keyword>
<comment type="subcellular location">
    <subcellularLocation>
        <location evidence="1">Membrane</location>
        <topology evidence="1">Single-pass membrane protein</topology>
    </subcellularLocation>
</comment>
<keyword evidence="4 7" id="KW-0812">Transmembrane</keyword>
<sequence>MGHLTVVAVLAAARDPLNSQHYCLTDYERLRIVGLICACLLVTGGLCVILYGTANKCHDNMLAVHSPQPGKL</sequence>
<evidence type="ECO:0000256" key="7">
    <source>
        <dbReference type="RuleBase" id="RU364131"/>
    </source>
</evidence>
<dbReference type="GO" id="GO:0043269">
    <property type="term" value="P:regulation of monoatomic ion transport"/>
    <property type="evidence" value="ECO:0007669"/>
    <property type="project" value="InterPro"/>
</dbReference>
<proteinExistence type="inferred from homology"/>
<dbReference type="AlphaFoldDB" id="A0A3Q3W9T9"/>
<dbReference type="GO" id="GO:0016020">
    <property type="term" value="C:membrane"/>
    <property type="evidence" value="ECO:0007669"/>
    <property type="project" value="UniProtKB-SubCell"/>
</dbReference>
<evidence type="ECO:0000256" key="5">
    <source>
        <dbReference type="ARBA" id="ARBA00023065"/>
    </source>
</evidence>
<evidence type="ECO:0000313" key="8">
    <source>
        <dbReference type="Ensembl" id="ENSMMOP00000008707.1"/>
    </source>
</evidence>
<keyword evidence="3 7" id="KW-0813">Transport</keyword>